<dbReference type="GO" id="GO:0043565">
    <property type="term" value="F:sequence-specific DNA binding"/>
    <property type="evidence" value="ECO:0007669"/>
    <property type="project" value="InterPro"/>
</dbReference>
<protein>
    <submittedName>
        <fullName evidence="5">Helix-turn-helix protein</fullName>
    </submittedName>
</protein>
<evidence type="ECO:0000259" key="4">
    <source>
        <dbReference type="PROSITE" id="PS01124"/>
    </source>
</evidence>
<dbReference type="InterPro" id="IPR018060">
    <property type="entry name" value="HTH_AraC"/>
</dbReference>
<keyword evidence="3" id="KW-0804">Transcription</keyword>
<dbReference type="PROSITE" id="PS01124">
    <property type="entry name" value="HTH_ARAC_FAMILY_2"/>
    <property type="match status" value="1"/>
</dbReference>
<dbReference type="Pfam" id="PF12833">
    <property type="entry name" value="HTH_18"/>
    <property type="match status" value="1"/>
</dbReference>
<dbReference type="PANTHER" id="PTHR43280">
    <property type="entry name" value="ARAC-FAMILY TRANSCRIPTIONAL REGULATOR"/>
    <property type="match status" value="1"/>
</dbReference>
<dbReference type="EMBL" id="OAOP01000001">
    <property type="protein sequence ID" value="SNX66883.1"/>
    <property type="molecule type" value="Genomic_DNA"/>
</dbReference>
<evidence type="ECO:0000256" key="3">
    <source>
        <dbReference type="ARBA" id="ARBA00023163"/>
    </source>
</evidence>
<accession>A0A285CIS6</accession>
<dbReference type="RefSeq" id="WP_097156728.1">
    <property type="nucleotide sequence ID" value="NZ_JBEPMQ010000012.1"/>
</dbReference>
<dbReference type="GO" id="GO:0003700">
    <property type="term" value="F:DNA-binding transcription factor activity"/>
    <property type="evidence" value="ECO:0007669"/>
    <property type="project" value="InterPro"/>
</dbReference>
<proteinExistence type="predicted"/>
<organism evidence="5 6">
    <name type="scientific">Bacillus oleivorans</name>
    <dbReference type="NCBI Taxonomy" id="1448271"/>
    <lineage>
        <taxon>Bacteria</taxon>
        <taxon>Bacillati</taxon>
        <taxon>Bacillota</taxon>
        <taxon>Bacilli</taxon>
        <taxon>Bacillales</taxon>
        <taxon>Bacillaceae</taxon>
        <taxon>Bacillus</taxon>
    </lineage>
</organism>
<dbReference type="InterPro" id="IPR018062">
    <property type="entry name" value="HTH_AraC-typ_CS"/>
</dbReference>
<keyword evidence="6" id="KW-1185">Reference proteome</keyword>
<dbReference type="PANTHER" id="PTHR43280:SF28">
    <property type="entry name" value="HTH-TYPE TRANSCRIPTIONAL ACTIVATOR RHAS"/>
    <property type="match status" value="1"/>
</dbReference>
<evidence type="ECO:0000313" key="6">
    <source>
        <dbReference type="Proteomes" id="UP000219546"/>
    </source>
</evidence>
<dbReference type="AlphaFoldDB" id="A0A285CIS6"/>
<evidence type="ECO:0000313" key="5">
    <source>
        <dbReference type="EMBL" id="SNX66883.1"/>
    </source>
</evidence>
<feature type="domain" description="HTH araC/xylS-type" evidence="4">
    <location>
        <begin position="147"/>
        <end position="245"/>
    </location>
</feature>
<dbReference type="Gene3D" id="1.10.10.60">
    <property type="entry name" value="Homeodomain-like"/>
    <property type="match status" value="2"/>
</dbReference>
<dbReference type="InterPro" id="IPR009057">
    <property type="entry name" value="Homeodomain-like_sf"/>
</dbReference>
<evidence type="ECO:0000256" key="1">
    <source>
        <dbReference type="ARBA" id="ARBA00023015"/>
    </source>
</evidence>
<dbReference type="SMART" id="SM00342">
    <property type="entry name" value="HTH_ARAC"/>
    <property type="match status" value="1"/>
</dbReference>
<sequence length="257" mass="30287">MTTSIFQIHETVIKKFFQERLENQQNFYVHPSYNLEQQLLSAVQQGNYEEAKHVLEQINQLERAKLADHELRSLKNSLICTCTLFTRAIINGGIHPEVAFNLSDVYIREIERMTNPEKLKSLEYDMLYSFVKTLVEEKQNSYSSLVNQVITYIHHHILQDLSLDQIARHVYVSPNYLSSKFKEEVGTPLSEYMNQKRIEESKYFLLHSRMSISEIAHLFRFCNQSYYTALFKKMNGLTPKKFRMTHINEAIYTKTIG</sequence>
<name>A0A285CIS6_9BACI</name>
<gene>
    <name evidence="5" type="ORF">SAMN05877753_101196</name>
</gene>
<dbReference type="PROSITE" id="PS00041">
    <property type="entry name" value="HTH_ARAC_FAMILY_1"/>
    <property type="match status" value="1"/>
</dbReference>
<keyword evidence="1" id="KW-0805">Transcription regulation</keyword>
<keyword evidence="2" id="KW-0238">DNA-binding</keyword>
<evidence type="ECO:0000256" key="2">
    <source>
        <dbReference type="ARBA" id="ARBA00023125"/>
    </source>
</evidence>
<dbReference type="OrthoDB" id="247151at2"/>
<dbReference type="SUPFAM" id="SSF46689">
    <property type="entry name" value="Homeodomain-like"/>
    <property type="match status" value="2"/>
</dbReference>
<dbReference type="Proteomes" id="UP000219546">
    <property type="component" value="Unassembled WGS sequence"/>
</dbReference>
<reference evidence="5 6" key="1">
    <citation type="submission" date="2017-08" db="EMBL/GenBank/DDBJ databases">
        <authorList>
            <person name="de Groot N.N."/>
        </authorList>
    </citation>
    <scope>NUCLEOTIDE SEQUENCE [LARGE SCALE GENOMIC DNA]</scope>
    <source>
        <strain evidence="5 6">JC228</strain>
    </source>
</reference>